<evidence type="ECO:0000313" key="3">
    <source>
        <dbReference type="Proteomes" id="UP000728647"/>
    </source>
</evidence>
<dbReference type="RefSeq" id="WP_174701591.1">
    <property type="nucleotide sequence ID" value="NZ_JABURA010000001.1"/>
</dbReference>
<feature type="region of interest" description="Disordered" evidence="1">
    <location>
        <begin position="591"/>
        <end position="624"/>
    </location>
</feature>
<protein>
    <submittedName>
        <fullName evidence="2">Uncharacterized protein</fullName>
    </submittedName>
</protein>
<feature type="region of interest" description="Disordered" evidence="1">
    <location>
        <begin position="664"/>
        <end position="703"/>
    </location>
</feature>
<feature type="compositionally biased region" description="Basic and acidic residues" evidence="1">
    <location>
        <begin position="685"/>
        <end position="703"/>
    </location>
</feature>
<feature type="region of interest" description="Disordered" evidence="1">
    <location>
        <begin position="636"/>
        <end position="655"/>
    </location>
</feature>
<sequence length="703" mass="75635">MTDESAAGVDRRTVLGALAGVGGLTVAGCSALTRESDRQTSRLDDDAARGLAIEFAPTLYFDVHEPWFPTDPRPYASERDGETVVDGFDALDGYHERYGEDEPPDPTVFYRAVEYEGSPLVAVQFWFYSAFDQFTTNFHWHDWEVLHVFVDTETGDPQLYVASSHSRKAPNNEFLDPDPEMIPRVLSELGSHSSALSVNDVPDSFQRVAIDGLLADITNAAIDGVADLADVELPIAYGLPRDEGSRLPYLVPEYEGAPIYEHERLPSVTRESLIDDDLTIRTYDALTAPPTGLPTRETGLVFRHREREGDADIEYDLVPSAEIEHIAAFTGPQLSFEFDVPDAVEDAVAGHITATETPWAQPRYENPAADITDPNHRAALADRYDAIGEPAPINTVASRITEAVTADDAPEDEGLTTTETAVEAVALLESDPEAVPTFGGVAVLQDVPAGDHRLTVNGAGRAPHSERVTVSNDGTTAAGVDGEIPLVARDRATKLEIGDETGEADLSAVAVEDDFAGRLYESAVDGGDAVYVHTGGAYTTEVRDSDDAIGAYRINPSPDAASAIRIERPETGTASLSSFVADIAAETRASVAAGRDGDSDADGDDATATGDDDSRSSENAVNGLERALEAVVDAARRAADEARAGERETADKRLETVTERLQRVETRLSEASGELPDPLSKAARNRLEQAERRTEQARTAEKL</sequence>
<comment type="caution">
    <text evidence="2">The sequence shown here is derived from an EMBL/GenBank/DDBJ whole genome shotgun (WGS) entry which is preliminary data.</text>
</comment>
<organism evidence="2 3">
    <name type="scientific">Haloterrigena gelatinilytica</name>
    <dbReference type="NCBI Taxonomy" id="2741724"/>
    <lineage>
        <taxon>Archaea</taxon>
        <taxon>Methanobacteriati</taxon>
        <taxon>Methanobacteriota</taxon>
        <taxon>Stenosarchaea group</taxon>
        <taxon>Halobacteria</taxon>
        <taxon>Halobacteriales</taxon>
        <taxon>Natrialbaceae</taxon>
        <taxon>Haloterrigena</taxon>
    </lineage>
</organism>
<gene>
    <name evidence="2" type="ORF">HT576_06770</name>
</gene>
<name>A0A8J8GMU3_9EURY</name>
<dbReference type="Proteomes" id="UP000728647">
    <property type="component" value="Unassembled WGS sequence"/>
</dbReference>
<proteinExistence type="predicted"/>
<accession>A0A8J8GMU3</accession>
<reference evidence="2" key="1">
    <citation type="submission" date="2020-06" db="EMBL/GenBank/DDBJ databases">
        <title>Haloterrigena sp. nov., an extremely halophilic archaeon isolated from a saline sediment.</title>
        <authorList>
            <person name="Liu B.-B."/>
        </authorList>
    </citation>
    <scope>NUCLEOTIDE SEQUENCE</scope>
    <source>
        <strain evidence="2">SYSU A121-1</strain>
    </source>
</reference>
<dbReference type="AlphaFoldDB" id="A0A8J8GMU3"/>
<dbReference type="EMBL" id="JABURA010000001">
    <property type="protein sequence ID" value="NUB90722.1"/>
    <property type="molecule type" value="Genomic_DNA"/>
</dbReference>
<evidence type="ECO:0000256" key="1">
    <source>
        <dbReference type="SAM" id="MobiDB-lite"/>
    </source>
</evidence>
<evidence type="ECO:0000313" key="2">
    <source>
        <dbReference type="EMBL" id="NUB90722.1"/>
    </source>
</evidence>